<reference evidence="3 4" key="1">
    <citation type="submission" date="2019-10" db="EMBL/GenBank/DDBJ databases">
        <title>The completed genome of Lactobacillus harbinensis M1.</title>
        <authorList>
            <person name="Zheng Y."/>
        </authorList>
    </citation>
    <scope>NUCLEOTIDE SEQUENCE [LARGE SCALE GENOMIC DNA]</scope>
    <source>
        <strain evidence="3 4">M1</strain>
    </source>
</reference>
<dbReference type="Pfam" id="PF08861">
    <property type="entry name" value="DUF1828"/>
    <property type="match status" value="1"/>
</dbReference>
<feature type="domain" description="DUF1829" evidence="2">
    <location>
        <begin position="159"/>
        <end position="248"/>
    </location>
</feature>
<name>A0A5P8M8C0_9LACO</name>
<dbReference type="RefSeq" id="WP_152261405.1">
    <property type="nucleotide sequence ID" value="NZ_CP045143.1"/>
</dbReference>
<organism evidence="3 4">
    <name type="scientific">Schleiferilactobacillus harbinensis</name>
    <dbReference type="NCBI Taxonomy" id="304207"/>
    <lineage>
        <taxon>Bacteria</taxon>
        <taxon>Bacillati</taxon>
        <taxon>Bacillota</taxon>
        <taxon>Bacilli</taxon>
        <taxon>Lactobacillales</taxon>
        <taxon>Lactobacillaceae</taxon>
        <taxon>Schleiferilactobacillus</taxon>
    </lineage>
</organism>
<dbReference type="InterPro" id="IPR014960">
    <property type="entry name" value="DUF1828"/>
</dbReference>
<protein>
    <submittedName>
        <fullName evidence="3">DUF1828 domain-containing protein</fullName>
    </submittedName>
</protein>
<evidence type="ECO:0000313" key="4">
    <source>
        <dbReference type="Proteomes" id="UP000326779"/>
    </source>
</evidence>
<dbReference type="AlphaFoldDB" id="A0A5P8M8C0"/>
<evidence type="ECO:0000259" key="2">
    <source>
        <dbReference type="Pfam" id="PF08862"/>
    </source>
</evidence>
<feature type="domain" description="DUF1828" evidence="1">
    <location>
        <begin position="32"/>
        <end position="121"/>
    </location>
</feature>
<evidence type="ECO:0000313" key="3">
    <source>
        <dbReference type="EMBL" id="QFR24544.1"/>
    </source>
</evidence>
<dbReference type="InterPro" id="IPR014961">
    <property type="entry name" value="DUF1829"/>
</dbReference>
<gene>
    <name evidence="3" type="ORF">D1010_14825</name>
</gene>
<dbReference type="Proteomes" id="UP000326779">
    <property type="component" value="Chromosome"/>
</dbReference>
<proteinExistence type="predicted"/>
<accession>A0A5P8M8C0</accession>
<sequence length="255" mass="28651">MTTKTSWAANYANWLQEQYQVTALDDADEITTPFTNSIGDDIQIFAVAQPDGSLELTDDGNTINDLQMMGINIHNPTRRQVIMGILEQYTVKLRDDELVVHGKVNNFPSMKQRLLQAILRIDDLSQTRRGTVTSIYQQEVASFLRDNDFGGLPNYVLQGGTGNQYKVDYAIGETKVKPLRLMQVINKPGFQRVAAEGATFADIRSNQALHNSDIQFVVIFNDSERKVSQATSNIARQNAIELLPWSDKTELLALR</sequence>
<dbReference type="Pfam" id="PF08862">
    <property type="entry name" value="DUF1829"/>
    <property type="match status" value="1"/>
</dbReference>
<dbReference type="KEGG" id="lhb:D1010_14825"/>
<evidence type="ECO:0000259" key="1">
    <source>
        <dbReference type="Pfam" id="PF08861"/>
    </source>
</evidence>
<dbReference type="EMBL" id="CP045143">
    <property type="protein sequence ID" value="QFR24544.1"/>
    <property type="molecule type" value="Genomic_DNA"/>
</dbReference>